<dbReference type="Gene3D" id="2.60.200.60">
    <property type="match status" value="1"/>
</dbReference>
<evidence type="ECO:0000313" key="1">
    <source>
        <dbReference type="EMBL" id="MFA9949974.1"/>
    </source>
</evidence>
<protein>
    <submittedName>
        <fullName evidence="1">DUF4150 domain-containing protein</fullName>
    </submittedName>
</protein>
<dbReference type="RefSeq" id="WP_418891066.1">
    <property type="nucleotide sequence ID" value="NZ_JBEUWX010000002.1"/>
</dbReference>
<accession>A0ABV4UEZ4</accession>
<dbReference type="EMBL" id="JBEUWX010000002">
    <property type="protein sequence ID" value="MFA9949974.1"/>
    <property type="molecule type" value="Genomic_DNA"/>
</dbReference>
<comment type="caution">
    <text evidence="1">The sequence shown here is derived from an EMBL/GenBank/DDBJ whole genome shotgun (WGS) entry which is preliminary data.</text>
</comment>
<keyword evidence="2" id="KW-1185">Reference proteome</keyword>
<dbReference type="Pfam" id="PF13665">
    <property type="entry name" value="Tox-PAAR-like"/>
    <property type="match status" value="1"/>
</dbReference>
<dbReference type="Proteomes" id="UP001574673">
    <property type="component" value="Unassembled WGS sequence"/>
</dbReference>
<evidence type="ECO:0000313" key="2">
    <source>
        <dbReference type="Proteomes" id="UP001574673"/>
    </source>
</evidence>
<organism evidence="1 2">
    <name type="scientific">Dentiradicibacter hellwigii</name>
    <dbReference type="NCBI Taxonomy" id="3149053"/>
    <lineage>
        <taxon>Bacteria</taxon>
        <taxon>Pseudomonadati</taxon>
        <taxon>Pseudomonadota</taxon>
        <taxon>Betaproteobacteria</taxon>
        <taxon>Rhodocyclales</taxon>
        <taxon>Rhodocyclaceae</taxon>
        <taxon>Dentiradicibacter</taxon>
    </lineage>
</organism>
<sequence length="119" mass="13232">MSTESATAKDARFVLISFLPDVCLTPNKSGYPVPYVITHKMDQSEQVSPNVFFRGKAAYLHNESYVDNVRGDEPGAGKGVVSQTHIKISHNIDKSASVYVNGRPIVRTGDHVWMNWKKP</sequence>
<proteinExistence type="predicted"/>
<gene>
    <name evidence="1" type="ORF">ABCS64_06525</name>
</gene>
<reference evidence="2" key="1">
    <citation type="submission" date="2024-06" db="EMBL/GenBank/DDBJ databases">
        <title>Radixoralia hellwigii gen. nov., sp nov., isolated from a root canal in the human oral cavity.</title>
        <authorList>
            <person name="Bartsch S."/>
            <person name="Wittmer A."/>
            <person name="Schulz A.-K."/>
            <person name="Neumann-Schaal M."/>
            <person name="Wolf J."/>
            <person name="Gronow S."/>
            <person name="Tennert C."/>
            <person name="Haecker G."/>
            <person name="Cieplik F."/>
            <person name="Al-Ahmad A."/>
        </authorList>
    </citation>
    <scope>NUCLEOTIDE SEQUENCE [LARGE SCALE GENOMIC DNA]</scope>
    <source>
        <strain evidence="2">Wk13</strain>
    </source>
</reference>
<name>A0ABV4UEZ4_9RHOO</name>